<keyword evidence="2" id="KW-1185">Reference proteome</keyword>
<evidence type="ECO:0008006" key="3">
    <source>
        <dbReference type="Google" id="ProtNLM"/>
    </source>
</evidence>
<proteinExistence type="predicted"/>
<dbReference type="AlphaFoldDB" id="A0AAV9U2J5"/>
<accession>A0AAV9U2J5</accession>
<name>A0AAV9U2J5_9PEZI</name>
<gene>
    <name evidence="1" type="ORF">TWF696_002636</name>
</gene>
<protein>
    <recommendedName>
        <fullName evidence="3">F-box domain-containing protein</fullName>
    </recommendedName>
</protein>
<dbReference type="Proteomes" id="UP001375240">
    <property type="component" value="Unassembled WGS sequence"/>
</dbReference>
<evidence type="ECO:0000313" key="1">
    <source>
        <dbReference type="EMBL" id="KAK6334133.1"/>
    </source>
</evidence>
<reference evidence="1 2" key="1">
    <citation type="submission" date="2019-10" db="EMBL/GenBank/DDBJ databases">
        <authorList>
            <person name="Palmer J.M."/>
        </authorList>
    </citation>
    <scope>NUCLEOTIDE SEQUENCE [LARGE SCALE GENOMIC DNA]</scope>
    <source>
        <strain evidence="1 2">TWF696</strain>
    </source>
</reference>
<dbReference type="EMBL" id="JAVHNQ010000013">
    <property type="protein sequence ID" value="KAK6334133.1"/>
    <property type="molecule type" value="Genomic_DNA"/>
</dbReference>
<sequence length="407" mass="46128">MASPVHILDLPVEVSFFILDILPHDALLAFSSCSRQCRGLSLPLLFRGMALSPDSIAHLQAKEDFDRLRSGVTFISINTYRQHIADAGIDTVLDHLRICLAALNLFPGMKNLSITLTRLSAIYAQTLQFDRWLLDGIFHAIATSLGDRYSALEHLSLNIPRVNDSFSTPVARIKNHISEVNQRFLGLTADSKLEEGNVSYPPALRTATINIDYDHALHDSGLPYLKILKLSTETLHRLEITSRMHRAVGIWMTPFHLDSVWPHVRNLVLCHSFLTNRDASDQLATRFPNVEEVEVLERFMQRDTDNMSLHTLRAMKSVRQVTVPWPWDGLGLLRPAPAGWLERSVNTFVSYGLQRLEKVVFRTGIGRAEPLVGTCVVEREGVTRWTLRWVDTPSEEALRVIRHPYET</sequence>
<comment type="caution">
    <text evidence="1">The sequence shown here is derived from an EMBL/GenBank/DDBJ whole genome shotgun (WGS) entry which is preliminary data.</text>
</comment>
<evidence type="ECO:0000313" key="2">
    <source>
        <dbReference type="Proteomes" id="UP001375240"/>
    </source>
</evidence>
<organism evidence="1 2">
    <name type="scientific">Orbilia brochopaga</name>
    <dbReference type="NCBI Taxonomy" id="3140254"/>
    <lineage>
        <taxon>Eukaryota</taxon>
        <taxon>Fungi</taxon>
        <taxon>Dikarya</taxon>
        <taxon>Ascomycota</taxon>
        <taxon>Pezizomycotina</taxon>
        <taxon>Orbiliomycetes</taxon>
        <taxon>Orbiliales</taxon>
        <taxon>Orbiliaceae</taxon>
        <taxon>Orbilia</taxon>
    </lineage>
</organism>